<dbReference type="AlphaFoldDB" id="K2BBQ5"/>
<organism evidence="4">
    <name type="scientific">uncultured bacterium</name>
    <name type="common">gcode 4</name>
    <dbReference type="NCBI Taxonomy" id="1234023"/>
    <lineage>
        <taxon>Bacteria</taxon>
        <taxon>environmental samples</taxon>
    </lineage>
</organism>
<dbReference type="InterPro" id="IPR001296">
    <property type="entry name" value="Glyco_trans_1"/>
</dbReference>
<feature type="domain" description="Glycosyltransferase subfamily 4-like N-terminal" evidence="3">
    <location>
        <begin position="17"/>
        <end position="176"/>
    </location>
</feature>
<dbReference type="EMBL" id="AMFJ01021646">
    <property type="protein sequence ID" value="EKD66183.1"/>
    <property type="molecule type" value="Genomic_DNA"/>
</dbReference>
<dbReference type="InterPro" id="IPR028098">
    <property type="entry name" value="Glyco_trans_4-like_N"/>
</dbReference>
<dbReference type="GO" id="GO:0009103">
    <property type="term" value="P:lipopolysaccharide biosynthetic process"/>
    <property type="evidence" value="ECO:0007669"/>
    <property type="project" value="TreeGrafter"/>
</dbReference>
<dbReference type="Pfam" id="PF00534">
    <property type="entry name" value="Glycos_transf_1"/>
    <property type="match status" value="1"/>
</dbReference>
<dbReference type="CDD" id="cd03801">
    <property type="entry name" value="GT4_PimA-like"/>
    <property type="match status" value="1"/>
</dbReference>
<reference evidence="4" key="1">
    <citation type="journal article" date="2012" name="Science">
        <title>Fermentation, hydrogen, and sulfur metabolism in multiple uncultivated bacterial phyla.</title>
        <authorList>
            <person name="Wrighton K.C."/>
            <person name="Thomas B.C."/>
            <person name="Sharon I."/>
            <person name="Miller C.S."/>
            <person name="Castelle C.J."/>
            <person name="VerBerkmoes N.C."/>
            <person name="Wilkins M.J."/>
            <person name="Hettich R.L."/>
            <person name="Lipton M.S."/>
            <person name="Williams K.H."/>
            <person name="Long P.E."/>
            <person name="Banfield J.F."/>
        </authorList>
    </citation>
    <scope>NUCLEOTIDE SEQUENCE [LARGE SCALE GENOMIC DNA]</scope>
</reference>
<dbReference type="Pfam" id="PF13439">
    <property type="entry name" value="Glyco_transf_4"/>
    <property type="match status" value="1"/>
</dbReference>
<dbReference type="GO" id="GO:0016757">
    <property type="term" value="F:glycosyltransferase activity"/>
    <property type="evidence" value="ECO:0007669"/>
    <property type="project" value="InterPro"/>
</dbReference>
<dbReference type="PANTHER" id="PTHR46401">
    <property type="entry name" value="GLYCOSYLTRANSFERASE WBBK-RELATED"/>
    <property type="match status" value="1"/>
</dbReference>
<sequence>MKILFILDLYKPHIGWVEVLFENLINWLIESWNQVIVLTSRFDSILSKYEKISENLEIFREWNNRYDFMFFSLFKWVKLARDCDIIHTTTYNAAIPAWIIGKISWKKVVLTVHEIFWKLWYNFMWVKWFFFKLFESFIFKFSFDKYICVSNYTKNNLRIYSWVEDKKLVTIYNWIDYKIWDKNTVKQQEVDEIRQKYSLENNYVWLFFGRSWISKWLRYYIEAIPEIAKNIPDFKAFIIVSKSKNNPANFELELIKKLKLEKNIVWIDSVEYEEIKKYILASDFVIIPSLAEGFGFAAAETCALWQNLIVTNIASLPEVVSDKINFIEPSNSQDIIEAVLKFKSWVFENIWGKRFEWEDNINRTLEIYREVLEN</sequence>
<gene>
    <name evidence="4" type="ORF">ACD_49C00060G0025</name>
</gene>
<evidence type="ECO:0000256" key="1">
    <source>
        <dbReference type="ARBA" id="ARBA00022679"/>
    </source>
</evidence>
<accession>K2BBQ5</accession>
<evidence type="ECO:0000259" key="3">
    <source>
        <dbReference type="Pfam" id="PF13439"/>
    </source>
</evidence>
<dbReference type="Gene3D" id="3.40.50.2000">
    <property type="entry name" value="Glycogen Phosphorylase B"/>
    <property type="match status" value="2"/>
</dbReference>
<evidence type="ECO:0000313" key="4">
    <source>
        <dbReference type="EMBL" id="EKD66183.1"/>
    </source>
</evidence>
<proteinExistence type="predicted"/>
<name>K2BBQ5_9BACT</name>
<comment type="caution">
    <text evidence="4">The sequence shown here is derived from an EMBL/GenBank/DDBJ whole genome shotgun (WGS) entry which is preliminary data.</text>
</comment>
<keyword evidence="1 4" id="KW-0808">Transferase</keyword>
<evidence type="ECO:0000259" key="2">
    <source>
        <dbReference type="Pfam" id="PF00534"/>
    </source>
</evidence>
<dbReference type="PANTHER" id="PTHR46401:SF2">
    <property type="entry name" value="GLYCOSYLTRANSFERASE WBBK-RELATED"/>
    <property type="match status" value="1"/>
</dbReference>
<protein>
    <submittedName>
        <fullName evidence="4">Glycosyl transferase group 1</fullName>
    </submittedName>
</protein>
<feature type="domain" description="Glycosyl transferase family 1" evidence="2">
    <location>
        <begin position="191"/>
        <end position="342"/>
    </location>
</feature>
<dbReference type="SUPFAM" id="SSF53756">
    <property type="entry name" value="UDP-Glycosyltransferase/glycogen phosphorylase"/>
    <property type="match status" value="1"/>
</dbReference>